<accession>A0A0F8YR44</accession>
<keyword evidence="2" id="KW-0472">Membrane</keyword>
<feature type="non-terminal residue" evidence="3">
    <location>
        <position position="1"/>
    </location>
</feature>
<proteinExistence type="predicted"/>
<keyword evidence="2" id="KW-0812">Transmembrane</keyword>
<evidence type="ECO:0000256" key="2">
    <source>
        <dbReference type="SAM" id="Phobius"/>
    </source>
</evidence>
<feature type="compositionally biased region" description="Basic residues" evidence="1">
    <location>
        <begin position="160"/>
        <end position="177"/>
    </location>
</feature>
<comment type="caution">
    <text evidence="3">The sequence shown here is derived from an EMBL/GenBank/DDBJ whole genome shotgun (WGS) entry which is preliminary data.</text>
</comment>
<evidence type="ECO:0000256" key="1">
    <source>
        <dbReference type="SAM" id="MobiDB-lite"/>
    </source>
</evidence>
<feature type="transmembrane region" description="Helical" evidence="2">
    <location>
        <begin position="364"/>
        <end position="383"/>
    </location>
</feature>
<name>A0A0F8YR44_9ZZZZ</name>
<keyword evidence="2" id="KW-1133">Transmembrane helix</keyword>
<organism evidence="3">
    <name type="scientific">marine sediment metagenome</name>
    <dbReference type="NCBI Taxonomy" id="412755"/>
    <lineage>
        <taxon>unclassified sequences</taxon>
        <taxon>metagenomes</taxon>
        <taxon>ecological metagenomes</taxon>
    </lineage>
</organism>
<sequence length="394" mass="43087">GNEILGEISRLEARLAAATEQVQRYQKQQTSELFSGYVDRGVSSRNWKLLNTRQEKTRKKLEQLVRSNLDVIGNTDYDRLQTNLAYNASSQYGLLGVWAKEVTKVDEQRANDLNAWINGANTNPGQSEAARNQPLEDIPNFVHDDSRSMQTELANELKRSRQKPGGKSKPRGRKAGKGTRSETLLTGGDRSKAMDEVLKKLESQGRDQAFRQRKDVADKLARLVDNRMIRRQRSVRGLVNGQAVMQPQRQPGGFFGGSGRAGGPATGAQPMPRAAAEPVDAPIMAGRERRRGDEKATKEDVGGEIVTGEDGGWAAAVVYVAGGTYSLPVTLPEGGTTIDFAAPGGDVEVSVWAFKDETLSTFEATAGIAAVLLLIRIVWALCLRLKTRYETSST</sequence>
<feature type="non-terminal residue" evidence="3">
    <location>
        <position position="394"/>
    </location>
</feature>
<protein>
    <submittedName>
        <fullName evidence="3">Uncharacterized protein</fullName>
    </submittedName>
</protein>
<dbReference type="EMBL" id="LAZR01055483">
    <property type="protein sequence ID" value="KKK76260.1"/>
    <property type="molecule type" value="Genomic_DNA"/>
</dbReference>
<gene>
    <name evidence="3" type="ORF">LCGC14_2865450</name>
</gene>
<dbReference type="AlphaFoldDB" id="A0A0F8YR44"/>
<evidence type="ECO:0000313" key="3">
    <source>
        <dbReference type="EMBL" id="KKK76260.1"/>
    </source>
</evidence>
<reference evidence="3" key="1">
    <citation type="journal article" date="2015" name="Nature">
        <title>Complex archaea that bridge the gap between prokaryotes and eukaryotes.</title>
        <authorList>
            <person name="Spang A."/>
            <person name="Saw J.H."/>
            <person name="Jorgensen S.L."/>
            <person name="Zaremba-Niedzwiedzka K."/>
            <person name="Martijn J."/>
            <person name="Lind A.E."/>
            <person name="van Eijk R."/>
            <person name="Schleper C."/>
            <person name="Guy L."/>
            <person name="Ettema T.J."/>
        </authorList>
    </citation>
    <scope>NUCLEOTIDE SEQUENCE</scope>
</reference>
<feature type="region of interest" description="Disordered" evidence="1">
    <location>
        <begin position="150"/>
        <end position="193"/>
    </location>
</feature>